<feature type="signal peptide" evidence="2">
    <location>
        <begin position="1"/>
        <end position="21"/>
    </location>
</feature>
<evidence type="ECO:0000313" key="5">
    <source>
        <dbReference type="Proteomes" id="UP000433945"/>
    </source>
</evidence>
<organism evidence="4 5">
    <name type="scientific">Flavobacterium rakeshii</name>
    <dbReference type="NCBI Taxonomy" id="1038845"/>
    <lineage>
        <taxon>Bacteria</taxon>
        <taxon>Pseudomonadati</taxon>
        <taxon>Bacteroidota</taxon>
        <taxon>Flavobacteriia</taxon>
        <taxon>Flavobacteriales</taxon>
        <taxon>Flavobacteriaceae</taxon>
        <taxon>Flavobacterium</taxon>
    </lineage>
</organism>
<reference evidence="4 5" key="1">
    <citation type="submission" date="2019-12" db="EMBL/GenBank/DDBJ databases">
        <authorList>
            <person name="Sun J.-Q."/>
        </authorList>
    </citation>
    <scope>NUCLEOTIDE SEQUENCE [LARGE SCALE GENOMIC DNA]</scope>
    <source>
        <strain evidence="4 5">JCM 17928</strain>
    </source>
</reference>
<keyword evidence="5" id="KW-1185">Reference proteome</keyword>
<dbReference type="EMBL" id="WOWP01000056">
    <property type="protein sequence ID" value="MUV04909.1"/>
    <property type="molecule type" value="Genomic_DNA"/>
</dbReference>
<name>A0A6N8HGN5_9FLAO</name>
<dbReference type="Pfam" id="PF18962">
    <property type="entry name" value="Por_Secre_tail"/>
    <property type="match status" value="1"/>
</dbReference>
<accession>A0A6N8HGN5</accession>
<gene>
    <name evidence="4" type="ORF">GN157_14430</name>
</gene>
<dbReference type="Proteomes" id="UP000433945">
    <property type="component" value="Unassembled WGS sequence"/>
</dbReference>
<dbReference type="RefSeq" id="WP_157484213.1">
    <property type="nucleotide sequence ID" value="NZ_WOWP01000056.1"/>
</dbReference>
<dbReference type="AlphaFoldDB" id="A0A6N8HGN5"/>
<feature type="domain" description="Secretion system C-terminal sorting" evidence="3">
    <location>
        <begin position="558"/>
        <end position="618"/>
    </location>
</feature>
<evidence type="ECO:0000256" key="1">
    <source>
        <dbReference type="ARBA" id="ARBA00022729"/>
    </source>
</evidence>
<protein>
    <submittedName>
        <fullName evidence="4">T9SS type A sorting domain-containing protein</fullName>
    </submittedName>
</protein>
<dbReference type="NCBIfam" id="TIGR04183">
    <property type="entry name" value="Por_Secre_tail"/>
    <property type="match status" value="1"/>
</dbReference>
<proteinExistence type="predicted"/>
<keyword evidence="1 2" id="KW-0732">Signal</keyword>
<comment type="caution">
    <text evidence="4">The sequence shown here is derived from an EMBL/GenBank/DDBJ whole genome shotgun (WGS) entry which is preliminary data.</text>
</comment>
<evidence type="ECO:0000313" key="4">
    <source>
        <dbReference type="EMBL" id="MUV04909.1"/>
    </source>
</evidence>
<feature type="chain" id="PRO_5026835205" evidence="2">
    <location>
        <begin position="22"/>
        <end position="626"/>
    </location>
</feature>
<dbReference type="NCBIfam" id="NF045639">
    <property type="entry name" value="GCX_COOH"/>
    <property type="match status" value="1"/>
</dbReference>
<dbReference type="InterPro" id="IPR055015">
    <property type="entry name" value="GCX_COOH"/>
</dbReference>
<dbReference type="OrthoDB" id="1292260at2"/>
<dbReference type="InterPro" id="IPR026444">
    <property type="entry name" value="Secre_tail"/>
</dbReference>
<evidence type="ECO:0000256" key="2">
    <source>
        <dbReference type="SAM" id="SignalP"/>
    </source>
</evidence>
<sequence length="626" mass="68327">MKSLYTTIATLLLCISGYSQTLQNGGFETGNYTGYSFTVQNGGFQVTQCNANTNGYSTLTPSTTNNNFNSNATLVTGSGNDATLAAQNIFVPIVNSGNFSLKLNNNSGGGTIATMSQNFLTTSSVISFDFSLIVEDLHQSQPAIQPFFTVRAYNLNDEIISNNNLCITADPTNPIFSIIEGTEIEYTGWKCGRITIPDEYVGQEIRLEFVMSDCGLSAHLGTVYIDNITNDASCNNPVYGFLQLNPVEYNCPNQSFNVCGNYILPENCNTPPSLTLEITQNGNIVSTLTNAQTNGNTFCFNVNLNDFGANPNGDYEFNLIGDFTLNNNNGGYILTLFDSSSVPGADVNFGINPEDATVNGSILSWPDTSTGYTLEFVADGTCCPDMPAPISPISYTVTTTDNQFDLDIVVSELSYKCFRWRILSEDCGSWSDWCCLAVAPGNTYENLLDDCYPNGLEFCLPSYHAVITENGISFEQREQWITAENTIQNQAEVTYQAGDYLELQPGFNTVTGAVFLAQIEGCVPELTVTTTASRTAYYEEEKESDESQIRESFNGFTVYPNPTNGSITVKFENSVNQFGIYDVTGKQLISIPNTTNHETQIDLSNLAPGIYFLTADGAPIQKIVKN</sequence>
<evidence type="ECO:0000259" key="3">
    <source>
        <dbReference type="Pfam" id="PF18962"/>
    </source>
</evidence>